<dbReference type="EMBL" id="GGEC01036410">
    <property type="protein sequence ID" value="MBX16894.1"/>
    <property type="molecule type" value="Transcribed_RNA"/>
</dbReference>
<feature type="region of interest" description="Disordered" evidence="1">
    <location>
        <begin position="1"/>
        <end position="26"/>
    </location>
</feature>
<reference evidence="2" key="1">
    <citation type="submission" date="2018-02" db="EMBL/GenBank/DDBJ databases">
        <title>Rhizophora mucronata_Transcriptome.</title>
        <authorList>
            <person name="Meera S.P."/>
            <person name="Sreeshan A."/>
            <person name="Augustine A."/>
        </authorList>
    </citation>
    <scope>NUCLEOTIDE SEQUENCE</scope>
    <source>
        <tissue evidence="2">Leaf</tissue>
    </source>
</reference>
<name>A0A2P2LG11_RHIMU</name>
<dbReference type="AlphaFoldDB" id="A0A2P2LG11"/>
<protein>
    <submittedName>
        <fullName evidence="2">Uncharacterized protein</fullName>
    </submittedName>
</protein>
<accession>A0A2P2LG11</accession>
<proteinExistence type="predicted"/>
<organism evidence="2">
    <name type="scientific">Rhizophora mucronata</name>
    <name type="common">Asiatic mangrove</name>
    <dbReference type="NCBI Taxonomy" id="61149"/>
    <lineage>
        <taxon>Eukaryota</taxon>
        <taxon>Viridiplantae</taxon>
        <taxon>Streptophyta</taxon>
        <taxon>Embryophyta</taxon>
        <taxon>Tracheophyta</taxon>
        <taxon>Spermatophyta</taxon>
        <taxon>Magnoliopsida</taxon>
        <taxon>eudicotyledons</taxon>
        <taxon>Gunneridae</taxon>
        <taxon>Pentapetalae</taxon>
        <taxon>rosids</taxon>
        <taxon>fabids</taxon>
        <taxon>Malpighiales</taxon>
        <taxon>Rhizophoraceae</taxon>
        <taxon>Rhizophora</taxon>
    </lineage>
</organism>
<sequence>MVLRPTTAPPQPSASFMPYDSSSSPR</sequence>
<evidence type="ECO:0000256" key="1">
    <source>
        <dbReference type="SAM" id="MobiDB-lite"/>
    </source>
</evidence>
<evidence type="ECO:0000313" key="2">
    <source>
        <dbReference type="EMBL" id="MBX16894.1"/>
    </source>
</evidence>